<feature type="region of interest" description="Disordered" evidence="3">
    <location>
        <begin position="469"/>
        <end position="493"/>
    </location>
</feature>
<dbReference type="InterPro" id="IPR003423">
    <property type="entry name" value="OMP_efflux"/>
</dbReference>
<evidence type="ECO:0000313" key="4">
    <source>
        <dbReference type="EMBL" id="TCI10321.1"/>
    </source>
</evidence>
<dbReference type="GO" id="GO:0015562">
    <property type="term" value="F:efflux transmembrane transporter activity"/>
    <property type="evidence" value="ECO:0007669"/>
    <property type="project" value="InterPro"/>
</dbReference>
<accession>A0A4V2NLT6</accession>
<evidence type="ECO:0000313" key="5">
    <source>
        <dbReference type="Proteomes" id="UP000291822"/>
    </source>
</evidence>
<reference evidence="4 5" key="1">
    <citation type="submission" date="2019-02" db="EMBL/GenBank/DDBJ databases">
        <title>Dyella amyloliquefaciens sp. nov., isolated from forest soil.</title>
        <authorList>
            <person name="Gao Z.-H."/>
            <person name="Qiu L.-H."/>
        </authorList>
    </citation>
    <scope>NUCLEOTIDE SEQUENCE [LARGE SCALE GENOMIC DNA]</scope>
    <source>
        <strain evidence="4 5">KACC 12747</strain>
    </source>
</reference>
<dbReference type="Gene3D" id="1.20.1600.10">
    <property type="entry name" value="Outer membrane efflux proteins (OEP)"/>
    <property type="match status" value="1"/>
</dbReference>
<gene>
    <name evidence="4" type="ORF">EZM97_15615</name>
</gene>
<dbReference type="EMBL" id="SJTG01000002">
    <property type="protein sequence ID" value="TCI10321.1"/>
    <property type="molecule type" value="Genomic_DNA"/>
</dbReference>
<keyword evidence="5" id="KW-1185">Reference proteome</keyword>
<keyword evidence="2" id="KW-0449">Lipoprotein</keyword>
<evidence type="ECO:0000256" key="2">
    <source>
        <dbReference type="RuleBase" id="RU362097"/>
    </source>
</evidence>
<comment type="subcellular location">
    <subcellularLocation>
        <location evidence="2">Cell outer membrane</location>
        <topology evidence="2">Lipid-anchor</topology>
    </subcellularLocation>
</comment>
<name>A0A4V2NLT6_9GAMM</name>
<comment type="similarity">
    <text evidence="1 2">Belongs to the outer membrane factor (OMF) (TC 1.B.17) family.</text>
</comment>
<comment type="caution">
    <text evidence="4">The sequence shown here is derived from an EMBL/GenBank/DDBJ whole genome shotgun (WGS) entry which is preliminary data.</text>
</comment>
<dbReference type="RefSeq" id="WP_131408229.1">
    <property type="nucleotide sequence ID" value="NZ_SJTG01000002.1"/>
</dbReference>
<dbReference type="Proteomes" id="UP000291822">
    <property type="component" value="Unassembled WGS sequence"/>
</dbReference>
<dbReference type="AlphaFoldDB" id="A0A4V2NLT6"/>
<keyword evidence="2" id="KW-0812">Transmembrane</keyword>
<keyword evidence="2" id="KW-1134">Transmembrane beta strand</keyword>
<dbReference type="PANTHER" id="PTHR30203">
    <property type="entry name" value="OUTER MEMBRANE CATION EFFLUX PROTEIN"/>
    <property type="match status" value="1"/>
</dbReference>
<dbReference type="Gene3D" id="2.20.200.10">
    <property type="entry name" value="Outer membrane efflux proteins (OEP)"/>
    <property type="match status" value="1"/>
</dbReference>
<organism evidence="4 5">
    <name type="scientific">Dyella soli</name>
    <dbReference type="NCBI Taxonomy" id="522319"/>
    <lineage>
        <taxon>Bacteria</taxon>
        <taxon>Pseudomonadati</taxon>
        <taxon>Pseudomonadota</taxon>
        <taxon>Gammaproteobacteria</taxon>
        <taxon>Lysobacterales</taxon>
        <taxon>Rhodanobacteraceae</taxon>
        <taxon>Dyella</taxon>
    </lineage>
</organism>
<proteinExistence type="inferred from homology"/>
<keyword evidence="2" id="KW-0472">Membrane</keyword>
<feature type="chain" id="PRO_5020836124" evidence="2">
    <location>
        <begin position="31"/>
        <end position="493"/>
    </location>
</feature>
<protein>
    <submittedName>
        <fullName evidence="4">TolC family protein</fullName>
    </submittedName>
</protein>
<keyword evidence="2" id="KW-0732">Signal</keyword>
<feature type="signal peptide" evidence="2">
    <location>
        <begin position="1"/>
        <end position="30"/>
    </location>
</feature>
<feature type="compositionally biased region" description="Low complexity" evidence="3">
    <location>
        <begin position="469"/>
        <end position="478"/>
    </location>
</feature>
<dbReference type="InterPro" id="IPR010131">
    <property type="entry name" value="MdtP/NodT-like"/>
</dbReference>
<dbReference type="NCBIfam" id="TIGR01845">
    <property type="entry name" value="outer_NodT"/>
    <property type="match status" value="1"/>
</dbReference>
<evidence type="ECO:0000256" key="3">
    <source>
        <dbReference type="SAM" id="MobiDB-lite"/>
    </source>
</evidence>
<sequence>MTMNAVRGRVFCAGVVAAVAVLGGCASLTAPSHQDAFDKAMAGTDVPPAWSSAAEAQAFQPAWIGFAEDAQLRQLIDEALSRNPDMRAAGYRLEQARLQMKLAGADLLPTVTFGAKYSDSLQPANGLDINGFGVVLNWELDLWGRARAEKKAGEAAYRSAEADYVYARQSLAAATTRAWLLSIAATRQTALAQDMQQASHRQAGLVADREHVGKASRQDLAVAQAQAQSFEDSAYMAEQGRLQALRALELVVGRYPSATVAVPAALPEGLQPVPAGVPADLIARRPDLLAARQRYEAAFFNREEAKAARLPRLALNAGAGHLTSDYVQFKNGLDSTVFPVGAKLLWPLFDAGRLKTNVLIRDQQQQEAAADYAKTILVAYGEVENALTADAMLQRREQVLTGQVASLRTALSAANDQYRVGKADQYGVLQQQLSLDAAQIDLLRVAAERRTQRVNLHLALGGDFAAPAPEAAPATSGTGAAGGQAGESVTQLH</sequence>
<dbReference type="GO" id="GO:0009279">
    <property type="term" value="C:cell outer membrane"/>
    <property type="evidence" value="ECO:0007669"/>
    <property type="project" value="UniProtKB-SubCell"/>
</dbReference>
<evidence type="ECO:0000256" key="1">
    <source>
        <dbReference type="ARBA" id="ARBA00007613"/>
    </source>
</evidence>
<dbReference type="Pfam" id="PF02321">
    <property type="entry name" value="OEP"/>
    <property type="match status" value="2"/>
</dbReference>
<dbReference type="SUPFAM" id="SSF56954">
    <property type="entry name" value="Outer membrane efflux proteins (OEP)"/>
    <property type="match status" value="1"/>
</dbReference>
<keyword evidence="2" id="KW-0564">Palmitate</keyword>
<dbReference type="PROSITE" id="PS51257">
    <property type="entry name" value="PROKAR_LIPOPROTEIN"/>
    <property type="match status" value="1"/>
</dbReference>